<dbReference type="Gene3D" id="3.10.450.10">
    <property type="match status" value="1"/>
</dbReference>
<dbReference type="InParanoid" id="A0A1S3G3E3"/>
<dbReference type="FunFam" id="3.10.450.10:FF:000001">
    <property type="entry name" value="Cystatin-A"/>
    <property type="match status" value="1"/>
</dbReference>
<accession>A0A1S3G3E3</accession>
<comment type="subcellular location">
    <subcellularLocation>
        <location evidence="1">Cytoplasm</location>
    </subcellularLocation>
</comment>
<dbReference type="AlphaFoldDB" id="A0A1S3G3E3"/>
<dbReference type="STRING" id="10020.ENSDORP00000018009"/>
<evidence type="ECO:0000313" key="13">
    <source>
        <dbReference type="RefSeq" id="XP_012882809.1"/>
    </source>
</evidence>
<evidence type="ECO:0000313" key="12">
    <source>
        <dbReference type="Proteomes" id="UP000081671"/>
    </source>
</evidence>
<dbReference type="InterPro" id="IPR018073">
    <property type="entry name" value="Prot_inh_cystat_CS"/>
</dbReference>
<evidence type="ECO:0000256" key="1">
    <source>
        <dbReference type="ARBA" id="ARBA00004496"/>
    </source>
</evidence>
<evidence type="ECO:0000256" key="7">
    <source>
        <dbReference type="ARBA" id="ARBA00040677"/>
    </source>
</evidence>
<keyword evidence="4" id="KW-0646">Protease inhibitor</keyword>
<keyword evidence="3" id="KW-0963">Cytoplasm</keyword>
<comment type="similarity">
    <text evidence="2">Belongs to the cystatin family.</text>
</comment>
<sequence>MSTEPVLGSRGAKLPTALEIPSKRKPVTPAPGNLTREIQKPRAAELLETPCLKMTKVEQELKRHSASLESKAQGRARGGGTGGGLFVPRRCGVTESQSLSFCAPQVKQELEEKENRKFSIFKALSFKSQVVSGTNYFIKVDVGGEEFVHLKVFQSLPHENKPPALSAYQSNKSQQDELAYF</sequence>
<dbReference type="CTD" id="1476"/>
<feature type="region of interest" description="Disordered" evidence="10">
    <location>
        <begin position="1"/>
        <end position="35"/>
    </location>
</feature>
<evidence type="ECO:0000256" key="3">
    <source>
        <dbReference type="ARBA" id="ARBA00022490"/>
    </source>
</evidence>
<dbReference type="RefSeq" id="XP_012882809.1">
    <property type="nucleotide sequence ID" value="XM_013027355.1"/>
</dbReference>
<dbReference type="GeneID" id="105993964"/>
<dbReference type="InterPro" id="IPR046350">
    <property type="entry name" value="Cystatin_sf"/>
</dbReference>
<dbReference type="InterPro" id="IPR001713">
    <property type="entry name" value="Prot_inh_stefin"/>
</dbReference>
<reference evidence="13" key="1">
    <citation type="submission" date="2025-08" db="UniProtKB">
        <authorList>
            <consortium name="RefSeq"/>
        </authorList>
    </citation>
    <scope>IDENTIFICATION</scope>
    <source>
        <tissue evidence="13">Kidney</tissue>
    </source>
</reference>
<feature type="domain" description="Cystatin" evidence="11">
    <location>
        <begin position="81"/>
        <end position="181"/>
    </location>
</feature>
<dbReference type="GO" id="GO:0005829">
    <property type="term" value="C:cytosol"/>
    <property type="evidence" value="ECO:0007669"/>
    <property type="project" value="TreeGrafter"/>
</dbReference>
<dbReference type="PRINTS" id="PR00295">
    <property type="entry name" value="STEFINA"/>
</dbReference>
<comment type="function">
    <text evidence="9">This is an intracellular thiol proteinase inhibitor.</text>
</comment>
<organism evidence="12 13">
    <name type="scientific">Dipodomys ordii</name>
    <name type="common">Ord's kangaroo rat</name>
    <dbReference type="NCBI Taxonomy" id="10020"/>
    <lineage>
        <taxon>Eukaryota</taxon>
        <taxon>Metazoa</taxon>
        <taxon>Chordata</taxon>
        <taxon>Craniata</taxon>
        <taxon>Vertebrata</taxon>
        <taxon>Euteleostomi</taxon>
        <taxon>Mammalia</taxon>
        <taxon>Eutheria</taxon>
        <taxon>Euarchontoglires</taxon>
        <taxon>Glires</taxon>
        <taxon>Rodentia</taxon>
        <taxon>Castorimorpha</taxon>
        <taxon>Heteromyidae</taxon>
        <taxon>Dipodomyinae</taxon>
        <taxon>Dipodomys</taxon>
    </lineage>
</organism>
<evidence type="ECO:0000256" key="2">
    <source>
        <dbReference type="ARBA" id="ARBA00009403"/>
    </source>
</evidence>
<feature type="region of interest" description="Disordered" evidence="10">
    <location>
        <begin position="62"/>
        <end position="84"/>
    </location>
</feature>
<evidence type="ECO:0000256" key="5">
    <source>
        <dbReference type="ARBA" id="ARBA00022704"/>
    </source>
</evidence>
<dbReference type="GO" id="GO:0004869">
    <property type="term" value="F:cysteine-type endopeptidase inhibitor activity"/>
    <property type="evidence" value="ECO:0007669"/>
    <property type="project" value="UniProtKB-KW"/>
</dbReference>
<dbReference type="OrthoDB" id="2429551at2759"/>
<evidence type="ECO:0000259" key="11">
    <source>
        <dbReference type="SMART" id="SM00043"/>
    </source>
</evidence>
<evidence type="ECO:0000256" key="9">
    <source>
        <dbReference type="ARBA" id="ARBA00056152"/>
    </source>
</evidence>
<dbReference type="Proteomes" id="UP000081671">
    <property type="component" value="Unplaced"/>
</dbReference>
<dbReference type="CDD" id="cd00042">
    <property type="entry name" value="CY"/>
    <property type="match status" value="1"/>
</dbReference>
<proteinExistence type="inferred from homology"/>
<dbReference type="Pfam" id="PF00031">
    <property type="entry name" value="Cystatin"/>
    <property type="match status" value="1"/>
</dbReference>
<keyword evidence="12" id="KW-1185">Reference proteome</keyword>
<dbReference type="PANTHER" id="PTHR11414">
    <property type="entry name" value="CYSTATIN FAMILY MEMBER"/>
    <property type="match status" value="1"/>
</dbReference>
<dbReference type="SUPFAM" id="SSF54403">
    <property type="entry name" value="Cystatin/monellin"/>
    <property type="match status" value="1"/>
</dbReference>
<dbReference type="KEGG" id="dord:105993964"/>
<name>A0A1S3G3E3_DIPOR</name>
<evidence type="ECO:0000256" key="4">
    <source>
        <dbReference type="ARBA" id="ARBA00022690"/>
    </source>
</evidence>
<keyword evidence="5" id="KW-0789">Thiol protease inhibitor</keyword>
<protein>
    <recommendedName>
        <fullName evidence="7">Cystatin-B</fullName>
    </recommendedName>
    <alternativeName>
        <fullName evidence="8">Stefin-B</fullName>
    </alternativeName>
</protein>
<evidence type="ECO:0000256" key="6">
    <source>
        <dbReference type="ARBA" id="ARBA00022990"/>
    </source>
</evidence>
<evidence type="ECO:0000256" key="10">
    <source>
        <dbReference type="SAM" id="MobiDB-lite"/>
    </source>
</evidence>
<evidence type="ECO:0000256" key="8">
    <source>
        <dbReference type="ARBA" id="ARBA00041437"/>
    </source>
</evidence>
<keyword evidence="6" id="KW-0007">Acetylation</keyword>
<dbReference type="InterPro" id="IPR000010">
    <property type="entry name" value="Cystatin_dom"/>
</dbReference>
<gene>
    <name evidence="13" type="primary">Cstb</name>
</gene>
<dbReference type="SMART" id="SM00043">
    <property type="entry name" value="CY"/>
    <property type="match status" value="1"/>
</dbReference>
<dbReference type="PANTHER" id="PTHR11414:SF22">
    <property type="entry name" value="CYSTATIN-B"/>
    <property type="match status" value="1"/>
</dbReference>
<dbReference type="PROSITE" id="PS00287">
    <property type="entry name" value="CYSTATIN"/>
    <property type="match status" value="1"/>
</dbReference>